<dbReference type="CDD" id="cd14326">
    <property type="entry name" value="UBA_UBL7"/>
    <property type="match status" value="1"/>
</dbReference>
<dbReference type="Pfam" id="PF00240">
    <property type="entry name" value="ubiquitin"/>
    <property type="match status" value="1"/>
</dbReference>
<dbReference type="Gene3D" id="1.10.8.10">
    <property type="entry name" value="DNA helicase RuvA subunit, C-terminal domain"/>
    <property type="match status" value="1"/>
</dbReference>
<gene>
    <name evidence="4" type="ORF">NTJ_01073</name>
</gene>
<keyword evidence="5" id="KW-1185">Reference proteome</keyword>
<feature type="compositionally biased region" description="Polar residues" evidence="1">
    <location>
        <begin position="188"/>
        <end position="201"/>
    </location>
</feature>
<feature type="domain" description="UBA" evidence="2">
    <location>
        <begin position="314"/>
        <end position="356"/>
    </location>
</feature>
<dbReference type="PANTHER" id="PTHR10677:SF25">
    <property type="entry name" value="UBIQUITIN-LIKE PROTEIN 7"/>
    <property type="match status" value="1"/>
</dbReference>
<feature type="domain" description="Ubiquitin-like" evidence="3">
    <location>
        <begin position="4"/>
        <end position="79"/>
    </location>
</feature>
<evidence type="ECO:0000259" key="2">
    <source>
        <dbReference type="PROSITE" id="PS50030"/>
    </source>
</evidence>
<dbReference type="InterPro" id="IPR029071">
    <property type="entry name" value="Ubiquitin-like_domsf"/>
</dbReference>
<feature type="region of interest" description="Disordered" evidence="1">
    <location>
        <begin position="247"/>
        <end position="269"/>
    </location>
</feature>
<dbReference type="PROSITE" id="PS50053">
    <property type="entry name" value="UBIQUITIN_2"/>
    <property type="match status" value="1"/>
</dbReference>
<feature type="compositionally biased region" description="Low complexity" evidence="1">
    <location>
        <begin position="247"/>
        <end position="256"/>
    </location>
</feature>
<proteinExistence type="predicted"/>
<dbReference type="CDD" id="cd17039">
    <property type="entry name" value="Ubl_ubiquitin_like"/>
    <property type="match status" value="1"/>
</dbReference>
<dbReference type="InterPro" id="IPR000626">
    <property type="entry name" value="Ubiquitin-like_dom"/>
</dbReference>
<evidence type="ECO:0000256" key="1">
    <source>
        <dbReference type="SAM" id="MobiDB-lite"/>
    </source>
</evidence>
<dbReference type="InterPro" id="IPR009060">
    <property type="entry name" value="UBA-like_sf"/>
</dbReference>
<organism evidence="4 5">
    <name type="scientific">Nesidiocoris tenuis</name>
    <dbReference type="NCBI Taxonomy" id="355587"/>
    <lineage>
        <taxon>Eukaryota</taxon>
        <taxon>Metazoa</taxon>
        <taxon>Ecdysozoa</taxon>
        <taxon>Arthropoda</taxon>
        <taxon>Hexapoda</taxon>
        <taxon>Insecta</taxon>
        <taxon>Pterygota</taxon>
        <taxon>Neoptera</taxon>
        <taxon>Paraneoptera</taxon>
        <taxon>Hemiptera</taxon>
        <taxon>Heteroptera</taxon>
        <taxon>Panheteroptera</taxon>
        <taxon>Cimicomorpha</taxon>
        <taxon>Miridae</taxon>
        <taxon>Dicyphina</taxon>
        <taxon>Nesidiocoris</taxon>
    </lineage>
</organism>
<sequence>MSSLLLGVRMTSFDFQRIKMENVNFDSRIKEFKNEVSQKANIARESLELVYCGNILDDESTLRSSGIKAGVMIHVLKKKEKVPSLPATQMSEADILSLVRAFRTLTFNPSYKSSLQKLGKPEALENIIAITPGLNQDPVAISIIQDPELLVRLGDAEIVKRLVELHPSLVEAANHIVAAAHEEAVSSTAASPGQASTSTGIPQFLNFASDDDDMESSQSSDSIAQGVSRQASFSAITRAQLAAALASASQNPPSGTAGSGNAGASDAGNAITPEMVSEAMQRAMASVSPGAPSGLEQMDTDPVAAIRGAAGFGQPDYADQMRQMRELGLSDDAVNLQALQLAAGNVHAAVDLVFSGAISSPNPGSQNN</sequence>
<dbReference type="Gene3D" id="3.10.20.90">
    <property type="entry name" value="Phosphatidylinositol 3-kinase Catalytic Subunit, Chain A, domain 1"/>
    <property type="match status" value="1"/>
</dbReference>
<evidence type="ECO:0000313" key="5">
    <source>
        <dbReference type="Proteomes" id="UP001307889"/>
    </source>
</evidence>
<dbReference type="PANTHER" id="PTHR10677">
    <property type="entry name" value="UBIQUILIN"/>
    <property type="match status" value="1"/>
</dbReference>
<dbReference type="Proteomes" id="UP001307889">
    <property type="component" value="Chromosome 1"/>
</dbReference>
<protein>
    <submittedName>
        <fullName evidence="4">Ubiquitin-like 7 (Bone marrow stromal cell-derived)</fullName>
    </submittedName>
</protein>
<dbReference type="SUPFAM" id="SSF54236">
    <property type="entry name" value="Ubiquitin-like"/>
    <property type="match status" value="1"/>
</dbReference>
<dbReference type="SUPFAM" id="SSF46934">
    <property type="entry name" value="UBA-like"/>
    <property type="match status" value="1"/>
</dbReference>
<feature type="region of interest" description="Disordered" evidence="1">
    <location>
        <begin position="188"/>
        <end position="225"/>
    </location>
</feature>
<dbReference type="InterPro" id="IPR047878">
    <property type="entry name" value="UBL7_UBA"/>
</dbReference>
<dbReference type="PROSITE" id="PS50030">
    <property type="entry name" value="UBA"/>
    <property type="match status" value="1"/>
</dbReference>
<dbReference type="EMBL" id="AP028909">
    <property type="protein sequence ID" value="BES88267.1"/>
    <property type="molecule type" value="Genomic_DNA"/>
</dbReference>
<dbReference type="InterPro" id="IPR015496">
    <property type="entry name" value="Ubiquilin"/>
</dbReference>
<evidence type="ECO:0000313" key="4">
    <source>
        <dbReference type="EMBL" id="BES88267.1"/>
    </source>
</evidence>
<evidence type="ECO:0000259" key="3">
    <source>
        <dbReference type="PROSITE" id="PS50053"/>
    </source>
</evidence>
<dbReference type="InterPro" id="IPR015940">
    <property type="entry name" value="UBA"/>
</dbReference>
<accession>A0ABN7ADD8</accession>
<name>A0ABN7ADD8_9HEMI</name>
<reference evidence="4 5" key="1">
    <citation type="submission" date="2023-09" db="EMBL/GenBank/DDBJ databases">
        <title>Nesidiocoris tenuis whole genome shotgun sequence.</title>
        <authorList>
            <person name="Shibata T."/>
            <person name="Shimoda M."/>
            <person name="Kobayashi T."/>
            <person name="Uehara T."/>
        </authorList>
    </citation>
    <scope>NUCLEOTIDE SEQUENCE [LARGE SCALE GENOMIC DNA]</scope>
    <source>
        <strain evidence="4 5">Japan</strain>
    </source>
</reference>